<reference evidence="2 3" key="1">
    <citation type="submission" date="2020-04" db="EMBL/GenBank/DDBJ databases">
        <authorList>
            <person name="Yao Y."/>
            <person name="He Z."/>
        </authorList>
    </citation>
    <scope>NUCLEOTIDE SEQUENCE [LARGE SCALE GENOMIC DNA]</scope>
    <source>
        <strain evidence="2 3">CY-1</strain>
    </source>
</reference>
<gene>
    <name evidence="2" type="ORF">HGP31_25525</name>
</gene>
<sequence>MTERLLPTLLPPTLPTPSLIPIPEFSTLPSHIDQSLLQGALTRWQACKEGLQALFADAPRSEDANAYWDARAPGTPLSRRDRASQLYREHIEAAAQVAFALSTVSAEQLKPLWLVLDSGPQAMQLDDQLIHCEHLALKLSDNSILKLPAAWVISVGNQHPVAQLLYLPSRPVPVQAFKDRSDMEHWLSAQLLAPPELPSHYRFEYTARTGPLTTGIADLFSPGPQGRLAEVFAQAPPLEDLDQTEGVGDEDQSSLFDSLSADIPLSLRQASLGKQRAVLETLLGEALDSDLQQALEDTLKALETAELAADAAASTLLYRSRTLDLITFNRGFNALYQAHKDGLKAEVELQRTLNQLDSTELELLRGLLDTAAEPDPDVAFASLMLSVRTDAGDPLPHELKGVFVIGRTHALSDPESPHSLLLYWPGIGGGLQRFANRKDLEEQLLKIQRRDPVLALHLKTITTDPLLYSLNQQISFFEEQAAQTRQRYPDSGQATQRAQALEKLRKQTLALLQVPVNAARSLALMHILEQQRSAAIVARLPTWLTTLAAPDRARLKSLTSACIQAMKRGHEQLEKTLAPREVFTRRHLQARLRQDFSLKGDFDVQLDLPDSVTLQKQLTDGAAPGTPQKLVTVPSTARSKMSLEELAQLNIDNKPSMQLEPLSLRLGFMRVEVKAPDDGERQALTTGITHAYLRKTLPELDLPKVYEQLIYDTFMGSHGEPLFVREHRRECLIEPWRQTLKLQGECARLQRHIGLDDLLVLNAAIDADTPQAWLAGGKRIELLPAYLSAGGKDTPNEGPVTLSGVTFIHEQVSGMTLLYLPDSPDGQFLRRHDSLEDARKALFNLCLRSEMVSYLADRALQGDVRAHESRINQAVLKHFDAMIGVGARWPAVTSLAAHLLNTQMGRLIEAHRGTSRSNEALFLERYALSGPKALNYIKMALGLVPYVGAAIALYDAWSSANRAVAALLRADAGEGLTEIESVLLSLIDAAMDLLPSTMGTRSAAAARTLTRARQLKALGKGTLALPPTSKHQARHIAQRFAGYEYEKPISLVGLQPVEHGVYRNVYRHADGDFITRHGRIFQAELSKDSRGWRLSGTHKKTYKQPIALDEAGRWDTWFGVYGSTFDGGGLGGGGVLGHLADTFDPLWPAAIRERLPRWWADRVFRRHHELTEAADDLAPQIETRIQGTNATLNRYNSSPVEARPDLLPAADTACLSDIEIVNRHYQTLVELAPLTHGNKRRVLKDMQSNDALVIADRQKQRVFFINHRANPLMDRIDALIDQLDELPDNAHAERLRILQDIRKIRVELIGHLGQMETAMGELKRWYERITISTEKAQMTPEVTMLNARLSEANLLYLKTGHLLETVQRFDTTQDLSWFHLQAQVDSLRTKVDRALFTQYSLPEVTANRAQRNQILQECLEHYQQFRRGMNAWTASYPGHFHLDAVAPLLEGIEKMAERARKAIDQPAPALPSGQRSKKIFTTEDDHLLIGVERWEPTTQKHQYILTGQGGVQETWEQGANGKFRLLNPAAPTARPAQRNPAAMLEDARNRLQSQQAYQSKIETYAAQDMLPVDLEHMMVSEASELTRRALDIEAVVPQSPVIEQLRNKATELIATGRQMRTRQSLLSKNPTDGMLDDLITHNAVEIRKTSPIKSLRKRPGGRADYLQEYEIWDLTSVPSNVLWYAHFHYSKATPAFAEFEKAHLKLPQYRYLTHADDATLPYADIGKRSTVLRHFDQA</sequence>
<dbReference type="Pfam" id="PF20178">
    <property type="entry name" value="ToxA_N"/>
    <property type="match status" value="1"/>
</dbReference>
<dbReference type="KEGG" id="pum:HGP31_25525"/>
<accession>A0AAE7DGF6</accession>
<evidence type="ECO:0000313" key="3">
    <source>
        <dbReference type="Proteomes" id="UP000501367"/>
    </source>
</evidence>
<dbReference type="Proteomes" id="UP000501367">
    <property type="component" value="Chromosome"/>
</dbReference>
<evidence type="ECO:0000259" key="1">
    <source>
        <dbReference type="Pfam" id="PF20178"/>
    </source>
</evidence>
<dbReference type="GeneID" id="72196989"/>
<dbReference type="RefSeq" id="WP_168758885.1">
    <property type="nucleotide sequence ID" value="NZ_CP051487.1"/>
</dbReference>
<protein>
    <recommendedName>
        <fullName evidence="1">Dermonecrotic toxin N-terminal domain-containing protein</fullName>
    </recommendedName>
</protein>
<name>A0AAE7DGF6_9PSED</name>
<dbReference type="InterPro" id="IPR046673">
    <property type="entry name" value="ToxA_N"/>
</dbReference>
<evidence type="ECO:0000313" key="2">
    <source>
        <dbReference type="EMBL" id="QJC81494.1"/>
    </source>
</evidence>
<feature type="domain" description="Dermonecrotic toxin N-terminal" evidence="1">
    <location>
        <begin position="582"/>
        <end position="858"/>
    </location>
</feature>
<proteinExistence type="predicted"/>
<organism evidence="2 3">
    <name type="scientific">Pseudomonas umsongensis</name>
    <dbReference type="NCBI Taxonomy" id="198618"/>
    <lineage>
        <taxon>Bacteria</taxon>
        <taxon>Pseudomonadati</taxon>
        <taxon>Pseudomonadota</taxon>
        <taxon>Gammaproteobacteria</taxon>
        <taxon>Pseudomonadales</taxon>
        <taxon>Pseudomonadaceae</taxon>
        <taxon>Pseudomonas</taxon>
    </lineage>
</organism>
<dbReference type="EMBL" id="CP051487">
    <property type="protein sequence ID" value="QJC81494.1"/>
    <property type="molecule type" value="Genomic_DNA"/>
</dbReference>